<feature type="compositionally biased region" description="Basic residues" evidence="1">
    <location>
        <begin position="79"/>
        <end position="92"/>
    </location>
</feature>
<feature type="compositionally biased region" description="Polar residues" evidence="1">
    <location>
        <begin position="268"/>
        <end position="281"/>
    </location>
</feature>
<reference evidence="2 3" key="1">
    <citation type="submission" date="2018-11" db="EMBL/GenBank/DDBJ databases">
        <title>Genome sequence of Saitozyma podzolica DSM 27192.</title>
        <authorList>
            <person name="Aliyu H."/>
            <person name="Gorte O."/>
            <person name="Ochsenreither K."/>
        </authorList>
    </citation>
    <scope>NUCLEOTIDE SEQUENCE [LARGE SCALE GENOMIC DNA]</scope>
    <source>
        <strain evidence="2 3">DSM 27192</strain>
    </source>
</reference>
<feature type="compositionally biased region" description="Gly residues" evidence="1">
    <location>
        <begin position="288"/>
        <end position="301"/>
    </location>
</feature>
<evidence type="ECO:0000256" key="1">
    <source>
        <dbReference type="SAM" id="MobiDB-lite"/>
    </source>
</evidence>
<evidence type="ECO:0000313" key="2">
    <source>
        <dbReference type="EMBL" id="RSH80718.1"/>
    </source>
</evidence>
<dbReference type="STRING" id="1890683.A0A427XPG1"/>
<dbReference type="AlphaFoldDB" id="A0A427XPG1"/>
<feature type="region of interest" description="Disordered" evidence="1">
    <location>
        <begin position="174"/>
        <end position="301"/>
    </location>
</feature>
<gene>
    <name evidence="2" type="ORF">EHS25_007053</name>
</gene>
<dbReference type="Proteomes" id="UP000279259">
    <property type="component" value="Unassembled WGS sequence"/>
</dbReference>
<keyword evidence="3" id="KW-1185">Reference proteome</keyword>
<dbReference type="EMBL" id="RSCD01000033">
    <property type="protein sequence ID" value="RSH80718.1"/>
    <property type="molecule type" value="Genomic_DNA"/>
</dbReference>
<dbReference type="OrthoDB" id="2575819at2759"/>
<feature type="compositionally biased region" description="Polar residues" evidence="1">
    <location>
        <begin position="24"/>
        <end position="37"/>
    </location>
</feature>
<protein>
    <submittedName>
        <fullName evidence="2">Uncharacterized protein</fullName>
    </submittedName>
</protein>
<organism evidence="2 3">
    <name type="scientific">Saitozyma podzolica</name>
    <dbReference type="NCBI Taxonomy" id="1890683"/>
    <lineage>
        <taxon>Eukaryota</taxon>
        <taxon>Fungi</taxon>
        <taxon>Dikarya</taxon>
        <taxon>Basidiomycota</taxon>
        <taxon>Agaricomycotina</taxon>
        <taxon>Tremellomycetes</taxon>
        <taxon>Tremellales</taxon>
        <taxon>Trimorphomycetaceae</taxon>
        <taxon>Saitozyma</taxon>
    </lineage>
</organism>
<name>A0A427XPG1_9TREE</name>
<feature type="compositionally biased region" description="Gly residues" evidence="1">
    <location>
        <begin position="42"/>
        <end position="58"/>
    </location>
</feature>
<evidence type="ECO:0000313" key="3">
    <source>
        <dbReference type="Proteomes" id="UP000279259"/>
    </source>
</evidence>
<sequence>MSTNENTNTFFSGGPGTTGREPFSDSSATGPGATFNQTGTDAGTGGVGGISSAGGVGAGPNPSAGYGTGIEGAGLESHHGHHHGHHGHHGHHSGAVGAEGARAQEYAGVAPGSAAAHTGTTGAVGTGLGSGAAGTGVGAGTDIGAQSRGDFSSAPSGAGQHVDRVGALGQEGALYEKTGSGGPVTSGAAGTDRFDAPSGGADYTAPGGRRTSSSQPGGFLGAVGTSSKDFTGRDSLGDTSGAYADTHGRFQGNANTQGTALTGREGNIANNPVAQAQSRSGDATGPGTVSGTGTATGGRGT</sequence>
<feature type="compositionally biased region" description="Polar residues" evidence="1">
    <location>
        <begin position="1"/>
        <end position="11"/>
    </location>
</feature>
<feature type="region of interest" description="Disordered" evidence="1">
    <location>
        <begin position="1"/>
        <end position="95"/>
    </location>
</feature>
<accession>A0A427XPG1</accession>
<comment type="caution">
    <text evidence="2">The sequence shown here is derived from an EMBL/GenBank/DDBJ whole genome shotgun (WGS) entry which is preliminary data.</text>
</comment>
<proteinExistence type="predicted"/>